<keyword evidence="4" id="KW-1185">Reference proteome</keyword>
<proteinExistence type="predicted"/>
<gene>
    <name evidence="2" type="ORF">HINF_LOCUS2583</name>
    <name evidence="3" type="ORF">HINF_LOCUS30475</name>
</gene>
<reference evidence="3 4" key="2">
    <citation type="submission" date="2024-07" db="EMBL/GenBank/DDBJ databases">
        <authorList>
            <person name="Akdeniz Z."/>
        </authorList>
    </citation>
    <scope>NUCLEOTIDE SEQUENCE [LARGE SCALE GENOMIC DNA]</scope>
</reference>
<evidence type="ECO:0000256" key="1">
    <source>
        <dbReference type="SAM" id="MobiDB-lite"/>
    </source>
</evidence>
<organism evidence="2">
    <name type="scientific">Hexamita inflata</name>
    <dbReference type="NCBI Taxonomy" id="28002"/>
    <lineage>
        <taxon>Eukaryota</taxon>
        <taxon>Metamonada</taxon>
        <taxon>Diplomonadida</taxon>
        <taxon>Hexamitidae</taxon>
        <taxon>Hexamitinae</taxon>
        <taxon>Hexamita</taxon>
    </lineage>
</organism>
<feature type="region of interest" description="Disordered" evidence="1">
    <location>
        <begin position="251"/>
        <end position="291"/>
    </location>
</feature>
<dbReference type="Proteomes" id="UP001642409">
    <property type="component" value="Unassembled WGS sequence"/>
</dbReference>
<comment type="caution">
    <text evidence="2">The sequence shown here is derived from an EMBL/GenBank/DDBJ whole genome shotgun (WGS) entry which is preliminary data.</text>
</comment>
<sequence length="581" mass="68233">MASQTEPLQFSNHDKQLLCQMTDISVASIGLKLVKQIEENQKLKSIIIELKEYIEKLQLELQRQPDVQPQVIANDNEVTSLRTLIQQQKDRINKMQQIIGSQNESMNEINKKYQKELTEKLKAQFQLEKFQKAQKIQIQINNSDFQMQTDVIPRASRIDRIIQTEIIKIEEPVCQQLPENYENQYYKPRKTLGSREERKKQLLLEKMAAQQSLLEQNQTIQSKINETKPELLQKQNEEHDYDVYFDTIPGMGISEHNQREQKQTEEPPTLPRMPGEPPSFPRVSKEPSKIKSQQIDTQYFELIEDEDSQVKYKTQYIDFESMSRGAVMEGWSSVNKMRQIQMQTEVSKNNSEQNQINVTKKELEQKEQKDNYETIQATHLQENSVEEEIKMQDKRQTIKIQDKLNNDKISQKQQQNVQQTVIDEVNAKILKQYQQFPPSVEIKNNISKIKVVKHQSYLQSIQNVIQNNLLLFEPFQQLTLSVFNQISDTQITQGELNQFSQPSINTFWSNKQWSLNKQELCNIFAKFIEQNTQIQQISSLEMKTLNKNIQPKSITDDKTNTNGFIAYLVWLQLIFQNEALI</sequence>
<dbReference type="AlphaFoldDB" id="A0AA86TJJ7"/>
<feature type="compositionally biased region" description="Pro residues" evidence="1">
    <location>
        <begin position="268"/>
        <end position="280"/>
    </location>
</feature>
<dbReference type="EMBL" id="CATOUU010000062">
    <property type="protein sequence ID" value="CAI9914938.1"/>
    <property type="molecule type" value="Genomic_DNA"/>
</dbReference>
<evidence type="ECO:0000313" key="2">
    <source>
        <dbReference type="EMBL" id="CAI9914938.1"/>
    </source>
</evidence>
<reference evidence="2" key="1">
    <citation type="submission" date="2023-06" db="EMBL/GenBank/DDBJ databases">
        <authorList>
            <person name="Kurt Z."/>
        </authorList>
    </citation>
    <scope>NUCLEOTIDE SEQUENCE</scope>
</reference>
<accession>A0AA86TJJ7</accession>
<evidence type="ECO:0000313" key="4">
    <source>
        <dbReference type="Proteomes" id="UP001642409"/>
    </source>
</evidence>
<evidence type="ECO:0000313" key="3">
    <source>
        <dbReference type="EMBL" id="CAL6025672.1"/>
    </source>
</evidence>
<name>A0AA86TJJ7_9EUKA</name>
<protein>
    <submittedName>
        <fullName evidence="3">Hypothetical_protein</fullName>
    </submittedName>
</protein>
<feature type="compositionally biased region" description="Basic and acidic residues" evidence="1">
    <location>
        <begin position="256"/>
        <end position="265"/>
    </location>
</feature>
<dbReference type="EMBL" id="CAXDID020000100">
    <property type="protein sequence ID" value="CAL6025672.1"/>
    <property type="molecule type" value="Genomic_DNA"/>
</dbReference>